<name>A0A0T9MUM7_YERIN</name>
<dbReference type="OrthoDB" id="6624748at2"/>
<evidence type="ECO:0000313" key="2">
    <source>
        <dbReference type="Proteomes" id="UP000038750"/>
    </source>
</evidence>
<evidence type="ECO:0000313" key="1">
    <source>
        <dbReference type="EMBL" id="CNG48948.1"/>
    </source>
</evidence>
<accession>A0A0T9MUM7</accession>
<dbReference type="Proteomes" id="UP000038750">
    <property type="component" value="Unassembled WGS sequence"/>
</dbReference>
<dbReference type="RefSeq" id="WP_050074469.1">
    <property type="nucleotide sequence ID" value="NZ_CPZJ01000019.1"/>
</dbReference>
<gene>
    <name evidence="1" type="ORF">ERS008530_03890</name>
</gene>
<protein>
    <submittedName>
        <fullName evidence="1">Uncharacterized protein</fullName>
    </submittedName>
</protein>
<dbReference type="AlphaFoldDB" id="A0A0T9MUM7"/>
<dbReference type="EMBL" id="CPZJ01000019">
    <property type="protein sequence ID" value="CNG48948.1"/>
    <property type="molecule type" value="Genomic_DNA"/>
</dbReference>
<proteinExistence type="predicted"/>
<organism evidence="1 2">
    <name type="scientific">Yersinia intermedia</name>
    <dbReference type="NCBI Taxonomy" id="631"/>
    <lineage>
        <taxon>Bacteria</taxon>
        <taxon>Pseudomonadati</taxon>
        <taxon>Pseudomonadota</taxon>
        <taxon>Gammaproteobacteria</taxon>
        <taxon>Enterobacterales</taxon>
        <taxon>Yersiniaceae</taxon>
        <taxon>Yersinia</taxon>
    </lineage>
</organism>
<reference evidence="1 2" key="1">
    <citation type="submission" date="2015-03" db="EMBL/GenBank/DDBJ databases">
        <authorList>
            <person name="Murphy D."/>
        </authorList>
    </citation>
    <scope>NUCLEOTIDE SEQUENCE [LARGE SCALE GENOMIC DNA]</scope>
    <source>
        <strain evidence="1 2">BR165/97</strain>
    </source>
</reference>
<sequence length="137" mass="15770">MEDQSFVVVGAEHPVAGTLYLQIIPDSEVGYSDIYQLSDRLGNADVRRSDWREHAIGKLTSSNAHSSLKWFIERIEWYQDEDEIALGTSCRTCLAKKYGLTVMELKKWADDVLRWKDIPVETKWDDSLSYREAIKGL</sequence>